<reference evidence="1 2" key="1">
    <citation type="submission" date="2015-11" db="EMBL/GenBank/DDBJ databases">
        <title>Genomic Taxonomy of the Vibrionaceae.</title>
        <authorList>
            <person name="Gomez-Gil B."/>
            <person name="Enciso-Ibarra J."/>
        </authorList>
    </citation>
    <scope>NUCLEOTIDE SEQUENCE [LARGE SCALE GENOMIC DNA]</scope>
    <source>
        <strain evidence="1 2">CAIM 912</strain>
    </source>
</reference>
<comment type="caution">
    <text evidence="1">The sequence shown here is derived from an EMBL/GenBank/DDBJ whole genome shotgun (WGS) entry which is preliminary data.</text>
</comment>
<evidence type="ECO:0000313" key="1">
    <source>
        <dbReference type="EMBL" id="KXF80327.1"/>
    </source>
</evidence>
<dbReference type="Proteomes" id="UP000070529">
    <property type="component" value="Unassembled WGS sequence"/>
</dbReference>
<gene>
    <name evidence="1" type="ORF">ATN88_10935</name>
</gene>
<proteinExistence type="predicted"/>
<dbReference type="OrthoDB" id="9255757at2"/>
<protein>
    <submittedName>
        <fullName evidence="1">Uncharacterized protein</fullName>
    </submittedName>
</protein>
<organism evidence="1 2">
    <name type="scientific">Enterovibrio coralii</name>
    <dbReference type="NCBI Taxonomy" id="294935"/>
    <lineage>
        <taxon>Bacteria</taxon>
        <taxon>Pseudomonadati</taxon>
        <taxon>Pseudomonadota</taxon>
        <taxon>Gammaproteobacteria</taxon>
        <taxon>Vibrionales</taxon>
        <taxon>Vibrionaceae</taxon>
        <taxon>Enterovibrio</taxon>
    </lineage>
</organism>
<keyword evidence="2" id="KW-1185">Reference proteome</keyword>
<accession>A0A135I4H6</accession>
<name>A0A135I4H6_9GAMM</name>
<dbReference type="AlphaFoldDB" id="A0A135I4H6"/>
<dbReference type="RefSeq" id="WP_067419554.1">
    <property type="nucleotide sequence ID" value="NZ_LNTY01000055.1"/>
</dbReference>
<dbReference type="EMBL" id="LNTY01000055">
    <property type="protein sequence ID" value="KXF80327.1"/>
    <property type="molecule type" value="Genomic_DNA"/>
</dbReference>
<evidence type="ECO:0000313" key="2">
    <source>
        <dbReference type="Proteomes" id="UP000070529"/>
    </source>
</evidence>
<sequence>MMISNEEKIYRKLLEVYPSSLATITELSFNCDASANFVESNVKGFNFDTVENCHPDCCNKEKSPDSLFYTNSKLYFIEFKEGKSKKDDIRLKIHEAVSTLYSFCKVHTPEITREDFFKLDIRYAVVLRAPDKHPNSSFAYALDLNSQKYHLKNLDGYIIKKTRIATHPKSILNVLKTATENAVTSISIHNHFGEPIHNVAA</sequence>